<evidence type="ECO:0000256" key="1">
    <source>
        <dbReference type="SAM" id="MobiDB-lite"/>
    </source>
</evidence>
<feature type="region of interest" description="Disordered" evidence="1">
    <location>
        <begin position="24"/>
        <end position="76"/>
    </location>
</feature>
<organism evidence="2 3">
    <name type="scientific">Ramularia collo-cygni</name>
    <dbReference type="NCBI Taxonomy" id="112498"/>
    <lineage>
        <taxon>Eukaryota</taxon>
        <taxon>Fungi</taxon>
        <taxon>Dikarya</taxon>
        <taxon>Ascomycota</taxon>
        <taxon>Pezizomycotina</taxon>
        <taxon>Dothideomycetes</taxon>
        <taxon>Dothideomycetidae</taxon>
        <taxon>Mycosphaerellales</taxon>
        <taxon>Mycosphaerellaceae</taxon>
        <taxon>Ramularia</taxon>
    </lineage>
</organism>
<protein>
    <submittedName>
        <fullName evidence="2">Uncharacterized protein</fullName>
    </submittedName>
</protein>
<gene>
    <name evidence="2" type="ORF">RCC_07029</name>
</gene>
<dbReference type="AlphaFoldDB" id="A0A2D3V062"/>
<dbReference type="RefSeq" id="XP_023628057.1">
    <property type="nucleotide sequence ID" value="XM_023772289.1"/>
</dbReference>
<name>A0A2D3V062_9PEZI</name>
<reference evidence="2 3" key="1">
    <citation type="submission" date="2016-03" db="EMBL/GenBank/DDBJ databases">
        <authorList>
            <person name="Ploux O."/>
        </authorList>
    </citation>
    <scope>NUCLEOTIDE SEQUENCE [LARGE SCALE GENOMIC DNA]</scope>
    <source>
        <strain evidence="2 3">URUG2</strain>
    </source>
</reference>
<feature type="compositionally biased region" description="Low complexity" evidence="1">
    <location>
        <begin position="54"/>
        <end position="65"/>
    </location>
</feature>
<dbReference type="GeneID" id="35602152"/>
<dbReference type="Proteomes" id="UP000225277">
    <property type="component" value="Unassembled WGS sequence"/>
</dbReference>
<proteinExistence type="predicted"/>
<dbReference type="EMBL" id="FJUY01000010">
    <property type="protein sequence ID" value="CZT21168.1"/>
    <property type="molecule type" value="Genomic_DNA"/>
</dbReference>
<keyword evidence="3" id="KW-1185">Reference proteome</keyword>
<feature type="compositionally biased region" description="Polar residues" evidence="1">
    <location>
        <begin position="38"/>
        <end position="53"/>
    </location>
</feature>
<evidence type="ECO:0000313" key="3">
    <source>
        <dbReference type="Proteomes" id="UP000225277"/>
    </source>
</evidence>
<sequence>MEATQQTQRRESTFLTLVPHSEAKTVASASSPIDDANPLSSPSEVVPTIKTQRSTSDSSTSSDSTNRFLRLGHADE</sequence>
<evidence type="ECO:0000313" key="2">
    <source>
        <dbReference type="EMBL" id="CZT21168.1"/>
    </source>
</evidence>
<accession>A0A2D3V062</accession>